<reference evidence="2" key="1">
    <citation type="submission" date="2016-10" db="EMBL/GenBank/DDBJ databases">
        <title>Sequence of Gallionella enrichment culture.</title>
        <authorList>
            <person name="Poehlein A."/>
            <person name="Muehling M."/>
            <person name="Daniel R."/>
        </authorList>
    </citation>
    <scope>NUCLEOTIDE SEQUENCE</scope>
</reference>
<keyword evidence="1" id="KW-0472">Membrane</keyword>
<organism evidence="2">
    <name type="scientific">mine drainage metagenome</name>
    <dbReference type="NCBI Taxonomy" id="410659"/>
    <lineage>
        <taxon>unclassified sequences</taxon>
        <taxon>metagenomes</taxon>
        <taxon>ecological metagenomes</taxon>
    </lineage>
</organism>
<protein>
    <submittedName>
        <fullName evidence="2">Poly A polymerase head domain protein</fullName>
    </submittedName>
</protein>
<feature type="transmembrane region" description="Helical" evidence="1">
    <location>
        <begin position="159"/>
        <end position="179"/>
    </location>
</feature>
<keyword evidence="1" id="KW-0812">Transmembrane</keyword>
<sequence length="660" mass="75501">MPINSKKFPYHKTGQWSEKSEFWILNGVRDIVWLLRLLSPISWVSPFFQRSENGRSYSRPHVTDIYVVLTAAFTLIFLVIAASLSVRPVFFGIWALVFIVDSIQYQLRTVLLRPVFHKNYSPYSTERTLIILVTQFLHTIVAFSLIYIVWFPVSFTTDALSLITAIVFSTAAIVANISADVCKTCDATSTTALIPAFEALIGVFYFGLIISTAIGRARQIVALDRIDGSLTLQESAKTTLNALTRYGYDNELDKLATVFDDKLWIVGGWVRNAALGYKYAGDIDCIVPFTVEDINKRLVRLGFKSTRTSFGGHRVYLNDGNYIDVMGTYEYVDSTDILKALRGFNFSANSVAVNYRTKRLLCTSDFEHDMRTRTVRVRSGARYRREGMPIYLFRDYETLINYYDFSPSADSEHEKINAEILELKESVNHLSFDDAMKSASKQIQFLLPEKKQGWIVRGFVRATYLGELQYWDDIDVIVDARNEELLKHLAIVFPNYTLNYFGHPKVFLDKARVDIWTLQEGETIDSAMSKFCHNVDMLAWSVNGASLETTGMNMRELEDRLLTINEQILSNTKSSDIDYCAIKSVYLLIRHQFTVTESVRRLLKRNIAITPFLLKNTIRLVKDLHLCGRICIEDTIGYIRKEVGPSEAISLFESYWKPSK</sequence>
<evidence type="ECO:0000313" key="2">
    <source>
        <dbReference type="EMBL" id="OIQ94368.1"/>
    </source>
</evidence>
<gene>
    <name evidence="2" type="ORF">GALL_237060</name>
</gene>
<feature type="transmembrane region" description="Helical" evidence="1">
    <location>
        <begin position="89"/>
        <end position="107"/>
    </location>
</feature>
<accession>A0A1J5RE47</accession>
<feature type="transmembrane region" description="Helical" evidence="1">
    <location>
        <begin position="128"/>
        <end position="153"/>
    </location>
</feature>
<dbReference type="InterPro" id="IPR043519">
    <property type="entry name" value="NT_sf"/>
</dbReference>
<name>A0A1J5RE47_9ZZZZ</name>
<comment type="caution">
    <text evidence="2">The sequence shown here is derived from an EMBL/GenBank/DDBJ whole genome shotgun (WGS) entry which is preliminary data.</text>
</comment>
<dbReference type="SUPFAM" id="SSF81301">
    <property type="entry name" value="Nucleotidyltransferase"/>
    <property type="match status" value="1"/>
</dbReference>
<feature type="transmembrane region" description="Helical" evidence="1">
    <location>
        <begin position="65"/>
        <end position="83"/>
    </location>
</feature>
<dbReference type="AlphaFoldDB" id="A0A1J5RE47"/>
<proteinExistence type="predicted"/>
<dbReference type="Gene3D" id="3.30.460.10">
    <property type="entry name" value="Beta Polymerase, domain 2"/>
    <property type="match status" value="1"/>
</dbReference>
<keyword evidence="1" id="KW-1133">Transmembrane helix</keyword>
<dbReference type="EMBL" id="MLJW01000188">
    <property type="protein sequence ID" value="OIQ94368.1"/>
    <property type="molecule type" value="Genomic_DNA"/>
</dbReference>
<feature type="transmembrane region" description="Helical" evidence="1">
    <location>
        <begin position="191"/>
        <end position="214"/>
    </location>
</feature>
<evidence type="ECO:0000256" key="1">
    <source>
        <dbReference type="SAM" id="Phobius"/>
    </source>
</evidence>